<reference evidence="2" key="1">
    <citation type="journal article" date="2015" name="PLoS Genet.">
        <title>Genome Sequence and Transcriptome Analyses of Chrysochromulina tobin: Metabolic Tools for Enhanced Algal Fitness in the Prominent Order Prymnesiales (Haptophyceae).</title>
        <authorList>
            <person name="Hovde B.T."/>
            <person name="Deodato C.R."/>
            <person name="Hunsperger H.M."/>
            <person name="Ryken S.A."/>
            <person name="Yost W."/>
            <person name="Jha R.K."/>
            <person name="Patterson J."/>
            <person name="Monnat R.J. Jr."/>
            <person name="Barlow S.B."/>
            <person name="Starkenburg S.R."/>
            <person name="Cattolico R.A."/>
        </authorList>
    </citation>
    <scope>NUCLEOTIDE SEQUENCE</scope>
    <source>
        <strain evidence="2">CCMP291</strain>
    </source>
</reference>
<dbReference type="AlphaFoldDB" id="A0A0M0K8T1"/>
<gene>
    <name evidence="1" type="ORF">Ctob_013226</name>
</gene>
<proteinExistence type="predicted"/>
<keyword evidence="2" id="KW-1185">Reference proteome</keyword>
<protein>
    <submittedName>
        <fullName evidence="1">Uncharacterized protein</fullName>
    </submittedName>
</protein>
<dbReference type="Proteomes" id="UP000037460">
    <property type="component" value="Unassembled WGS sequence"/>
</dbReference>
<accession>A0A0M0K8T1</accession>
<sequence length="420" mass="44052">MRLEDEVAQWELRTNQLEVLLQKQKEGGFTNADKVNLAGLQDAREVLDLKKTQLENLLNKLEPKGATALSDLAPLEASPDVDEADVLLTASDPDAELISEAAEDASDAVDAAVATSMDTADAADVAVEPDAVTMATSEAVDPEVAVDVLVISDAVDPELAVDVLADAVDPEVAVDVLAAAATPDDALAVVADAVTPYSLFAAAAPAAEAAPDALVASAAQASLSSASYSIPELPILPTLSSMSAISDVPLGVLSVSLALVGGQRMFSEGKARIYQQGATFASVVLDGVASLVAAHISWELVFMGLLAAAAVFGYPDELLKPEQLTVAMPTKPDAMAGFFLLSHVKAYLPMRAGLAMLVAPWFQSNIFDGYTKSPSQAADRRIGRPLDGYRGVVTPTGFKARTPSLRMNQRDFYEPPFGRR</sequence>
<comment type="caution">
    <text evidence="1">The sequence shown here is derived from an EMBL/GenBank/DDBJ whole genome shotgun (WGS) entry which is preliminary data.</text>
</comment>
<evidence type="ECO:0000313" key="1">
    <source>
        <dbReference type="EMBL" id="KOO34808.1"/>
    </source>
</evidence>
<name>A0A0M0K8T1_9EUKA</name>
<organism evidence="1 2">
    <name type="scientific">Chrysochromulina tobinii</name>
    <dbReference type="NCBI Taxonomy" id="1460289"/>
    <lineage>
        <taxon>Eukaryota</taxon>
        <taxon>Haptista</taxon>
        <taxon>Haptophyta</taxon>
        <taxon>Prymnesiophyceae</taxon>
        <taxon>Prymnesiales</taxon>
        <taxon>Chrysochromulinaceae</taxon>
        <taxon>Chrysochromulina</taxon>
    </lineage>
</organism>
<dbReference type="EMBL" id="JWZX01001083">
    <property type="protein sequence ID" value="KOO34808.1"/>
    <property type="molecule type" value="Genomic_DNA"/>
</dbReference>
<evidence type="ECO:0000313" key="2">
    <source>
        <dbReference type="Proteomes" id="UP000037460"/>
    </source>
</evidence>